<proteinExistence type="predicted"/>
<dbReference type="InterPro" id="IPR043128">
    <property type="entry name" value="Rev_trsase/Diguanyl_cyclase"/>
</dbReference>
<gene>
    <name evidence="1" type="ORF">SCHPADRAFT_840319</name>
</gene>
<dbReference type="InterPro" id="IPR043502">
    <property type="entry name" value="DNA/RNA_pol_sf"/>
</dbReference>
<dbReference type="InParanoid" id="A0A0H2R0E6"/>
<dbReference type="Proteomes" id="UP000053477">
    <property type="component" value="Unassembled WGS sequence"/>
</dbReference>
<keyword evidence="2" id="KW-1185">Reference proteome</keyword>
<evidence type="ECO:0000313" key="2">
    <source>
        <dbReference type="Proteomes" id="UP000053477"/>
    </source>
</evidence>
<accession>A0A0H2R0E6</accession>
<feature type="non-terminal residue" evidence="1">
    <location>
        <position position="108"/>
    </location>
</feature>
<reference evidence="1 2" key="1">
    <citation type="submission" date="2015-04" db="EMBL/GenBank/DDBJ databases">
        <title>Complete genome sequence of Schizopora paradoxa KUC8140, a cosmopolitan wood degrader in East Asia.</title>
        <authorList>
            <consortium name="DOE Joint Genome Institute"/>
            <person name="Min B."/>
            <person name="Park H."/>
            <person name="Jang Y."/>
            <person name="Kim J.-J."/>
            <person name="Kim K.H."/>
            <person name="Pangilinan J."/>
            <person name="Lipzen A."/>
            <person name="Riley R."/>
            <person name="Grigoriev I.V."/>
            <person name="Spatafora J.W."/>
            <person name="Choi I.-G."/>
        </authorList>
    </citation>
    <scope>NUCLEOTIDE SEQUENCE [LARGE SCALE GENOMIC DNA]</scope>
    <source>
        <strain evidence="1 2">KUC8140</strain>
    </source>
</reference>
<dbReference type="EMBL" id="KQ086449">
    <property type="protein sequence ID" value="KLO04727.1"/>
    <property type="molecule type" value="Genomic_DNA"/>
</dbReference>
<evidence type="ECO:0000313" key="1">
    <source>
        <dbReference type="EMBL" id="KLO04727.1"/>
    </source>
</evidence>
<dbReference type="SUPFAM" id="SSF56672">
    <property type="entry name" value="DNA/RNA polymerases"/>
    <property type="match status" value="1"/>
</dbReference>
<name>A0A0H2R0E6_9AGAM</name>
<dbReference type="Gene3D" id="3.30.70.270">
    <property type="match status" value="1"/>
</dbReference>
<sequence>MTFILQDEIPDKANIFIDDLPVKGPKSQYLDGHGNPETIAENPGIRRFIWEHALDVHRIMHRVKHSGATFAPKKVQVCRPEVVIVGQKCTPEGREPDEAKIEKILKWP</sequence>
<organism evidence="1 2">
    <name type="scientific">Schizopora paradoxa</name>
    <dbReference type="NCBI Taxonomy" id="27342"/>
    <lineage>
        <taxon>Eukaryota</taxon>
        <taxon>Fungi</taxon>
        <taxon>Dikarya</taxon>
        <taxon>Basidiomycota</taxon>
        <taxon>Agaricomycotina</taxon>
        <taxon>Agaricomycetes</taxon>
        <taxon>Hymenochaetales</taxon>
        <taxon>Schizoporaceae</taxon>
        <taxon>Schizopora</taxon>
    </lineage>
</organism>
<dbReference type="STRING" id="27342.A0A0H2R0E6"/>
<protein>
    <submittedName>
        <fullName evidence="1">Uncharacterized protein</fullName>
    </submittedName>
</protein>
<dbReference type="OrthoDB" id="3193212at2759"/>
<dbReference type="AlphaFoldDB" id="A0A0H2R0E6"/>